<name>A0ABD3WZF4_SINWO</name>
<reference evidence="1 2" key="1">
    <citation type="submission" date="2024-11" db="EMBL/GenBank/DDBJ databases">
        <title>Chromosome-level genome assembly of the freshwater bivalve Anodonta woodiana.</title>
        <authorList>
            <person name="Chen X."/>
        </authorList>
    </citation>
    <scope>NUCLEOTIDE SEQUENCE [LARGE SCALE GENOMIC DNA]</scope>
    <source>
        <strain evidence="1">MN2024</strain>
        <tissue evidence="1">Gills</tissue>
    </source>
</reference>
<dbReference type="Proteomes" id="UP001634394">
    <property type="component" value="Unassembled WGS sequence"/>
</dbReference>
<proteinExistence type="predicted"/>
<evidence type="ECO:0000313" key="1">
    <source>
        <dbReference type="EMBL" id="KAL3878756.1"/>
    </source>
</evidence>
<protein>
    <submittedName>
        <fullName evidence="1">Uncharacterized protein</fullName>
    </submittedName>
</protein>
<sequence length="464" mass="52921">MKMLSVMVDGRNCLLKVTETQHKSNTDSYFLFASNNITEVRLSKKLKVLKVAEDLASGTNILNFILRKKIRLRMPDLSAITDRRLREKSSANELKIETVNPMPYSPVRAPKQIRGVKQLRDLVQVPKRRVIESDDKHCLNQFPGNFIDRNTNGLLSFCDIVTTKKMDNLPSAWYRSSSVDRSNSDDHMTLMTCKFDRRFADHANEALDENLNRIIHAISQSKFNTVEDDAAKDILILEDGPYGEDDDHVRFATMSLSQRVTSTDQRRIRGNVKPVHCTPLANKTMTYLNRSRKRLLTRQFGSSQLPLEKLGNLQLQEIQRRDSYLFRGADGSPSMFICQRKPAFSKQREGCNYFCEHRHVSEFHENLDNSLLDKELDKAFDSNADVSLNCFNNSASSNVVFGNIQSNVHDHSVLPFDSSLRVMSYVKVGQEDVNYCSSIHTLKMKLVDYSLSDCEISSVASESV</sequence>
<keyword evidence="2" id="KW-1185">Reference proteome</keyword>
<evidence type="ECO:0000313" key="2">
    <source>
        <dbReference type="Proteomes" id="UP001634394"/>
    </source>
</evidence>
<dbReference type="EMBL" id="JBJQND010000004">
    <property type="protein sequence ID" value="KAL3878756.1"/>
    <property type="molecule type" value="Genomic_DNA"/>
</dbReference>
<organism evidence="1 2">
    <name type="scientific">Sinanodonta woodiana</name>
    <name type="common">Chinese pond mussel</name>
    <name type="synonym">Anodonta woodiana</name>
    <dbReference type="NCBI Taxonomy" id="1069815"/>
    <lineage>
        <taxon>Eukaryota</taxon>
        <taxon>Metazoa</taxon>
        <taxon>Spiralia</taxon>
        <taxon>Lophotrochozoa</taxon>
        <taxon>Mollusca</taxon>
        <taxon>Bivalvia</taxon>
        <taxon>Autobranchia</taxon>
        <taxon>Heteroconchia</taxon>
        <taxon>Palaeoheterodonta</taxon>
        <taxon>Unionida</taxon>
        <taxon>Unionoidea</taxon>
        <taxon>Unionidae</taxon>
        <taxon>Unioninae</taxon>
        <taxon>Sinanodonta</taxon>
    </lineage>
</organism>
<comment type="caution">
    <text evidence="1">The sequence shown here is derived from an EMBL/GenBank/DDBJ whole genome shotgun (WGS) entry which is preliminary data.</text>
</comment>
<accession>A0ABD3WZF4</accession>
<dbReference type="AlphaFoldDB" id="A0ABD3WZF4"/>
<gene>
    <name evidence="1" type="ORF">ACJMK2_031087</name>
</gene>